<evidence type="ECO:0000256" key="6">
    <source>
        <dbReference type="ARBA" id="ARBA00022989"/>
    </source>
</evidence>
<name>A0AAU8D0M2_9HYPH</name>
<accession>A0AAU8D0M2</accession>
<dbReference type="InterPro" id="IPR007387">
    <property type="entry name" value="TRAP_DctQ"/>
</dbReference>
<dbReference type="InterPro" id="IPR055348">
    <property type="entry name" value="DctQ"/>
</dbReference>
<comment type="function">
    <text evidence="9">Part of the tripartite ATP-independent periplasmic (TRAP) transport system.</text>
</comment>
<dbReference type="GO" id="GO:0022857">
    <property type="term" value="F:transmembrane transporter activity"/>
    <property type="evidence" value="ECO:0007669"/>
    <property type="project" value="UniProtKB-UniRule"/>
</dbReference>
<proteinExistence type="inferred from homology"/>
<feature type="transmembrane region" description="Helical" evidence="9">
    <location>
        <begin position="42"/>
        <end position="63"/>
    </location>
</feature>
<comment type="subcellular location">
    <subcellularLocation>
        <location evidence="1 9">Cell inner membrane</location>
        <topology evidence="1 9">Multi-pass membrane protein</topology>
    </subcellularLocation>
</comment>
<evidence type="ECO:0000256" key="8">
    <source>
        <dbReference type="ARBA" id="ARBA00038436"/>
    </source>
</evidence>
<keyword evidence="11" id="KW-0614">Plasmid</keyword>
<keyword evidence="5 9" id="KW-0812">Transmembrane</keyword>
<evidence type="ECO:0000256" key="2">
    <source>
        <dbReference type="ARBA" id="ARBA00022448"/>
    </source>
</evidence>
<geneLocation type="plasmid" evidence="11">
    <name>pMk2240A</name>
</geneLocation>
<gene>
    <name evidence="11" type="ORF">ABVK50_31220</name>
</gene>
<dbReference type="PANTHER" id="PTHR35011:SF2">
    <property type="entry name" value="2,3-DIKETO-L-GULONATE TRAP TRANSPORTER SMALL PERMEASE PROTEIN YIAM"/>
    <property type="match status" value="1"/>
</dbReference>
<feature type="transmembrane region" description="Helical" evidence="9">
    <location>
        <begin position="123"/>
        <end position="145"/>
    </location>
</feature>
<keyword evidence="2 9" id="KW-0813">Transport</keyword>
<feature type="transmembrane region" description="Helical" evidence="9">
    <location>
        <begin position="84"/>
        <end position="103"/>
    </location>
</feature>
<evidence type="ECO:0000256" key="1">
    <source>
        <dbReference type="ARBA" id="ARBA00004429"/>
    </source>
</evidence>
<feature type="transmembrane region" description="Helical" evidence="9">
    <location>
        <begin position="12"/>
        <end position="36"/>
    </location>
</feature>
<keyword evidence="7 9" id="KW-0472">Membrane</keyword>
<feature type="domain" description="Tripartite ATP-independent periplasmic transporters DctQ component" evidence="10">
    <location>
        <begin position="23"/>
        <end position="152"/>
    </location>
</feature>
<dbReference type="EMBL" id="CP159256">
    <property type="protein sequence ID" value="XCG52597.1"/>
    <property type="molecule type" value="Genomic_DNA"/>
</dbReference>
<keyword evidence="3" id="KW-1003">Cell membrane</keyword>
<organism evidence="11">
    <name type="scientific">Mesorhizobium sp. WSM2240</name>
    <dbReference type="NCBI Taxonomy" id="3228851"/>
    <lineage>
        <taxon>Bacteria</taxon>
        <taxon>Pseudomonadati</taxon>
        <taxon>Pseudomonadota</taxon>
        <taxon>Alphaproteobacteria</taxon>
        <taxon>Hyphomicrobiales</taxon>
        <taxon>Phyllobacteriaceae</taxon>
        <taxon>Mesorhizobium</taxon>
    </lineage>
</organism>
<dbReference type="AlphaFoldDB" id="A0AAU8D0M2"/>
<comment type="subunit">
    <text evidence="9">The complex comprises the extracytoplasmic solute receptor protein and the two transmembrane proteins.</text>
</comment>
<dbReference type="PANTHER" id="PTHR35011">
    <property type="entry name" value="2,3-DIKETO-L-GULONATE TRAP TRANSPORTER SMALL PERMEASE PROTEIN YIAM"/>
    <property type="match status" value="1"/>
</dbReference>
<evidence type="ECO:0000256" key="5">
    <source>
        <dbReference type="ARBA" id="ARBA00022692"/>
    </source>
</evidence>
<reference evidence="11" key="1">
    <citation type="submission" date="2024-06" db="EMBL/GenBank/DDBJ databases">
        <title>Mesorhizobium karijinii sp. nov., a symbiont of the iconic Swainsona formosa from arid Australia.</title>
        <authorList>
            <person name="Hill Y.J."/>
            <person name="Watkin E.L.J."/>
            <person name="O'Hara G.W."/>
            <person name="Terpolilli J."/>
            <person name="Tye M.L."/>
            <person name="Kohlmeier M.G."/>
        </authorList>
    </citation>
    <scope>NUCLEOTIDE SEQUENCE</scope>
    <source>
        <strain evidence="11">WSM2240</strain>
        <plasmid evidence="11">pMk2240A</plasmid>
    </source>
</reference>
<evidence type="ECO:0000256" key="9">
    <source>
        <dbReference type="RuleBase" id="RU369079"/>
    </source>
</evidence>
<keyword evidence="6 9" id="KW-1133">Transmembrane helix</keyword>
<evidence type="ECO:0000259" key="10">
    <source>
        <dbReference type="Pfam" id="PF04290"/>
    </source>
</evidence>
<evidence type="ECO:0000313" key="11">
    <source>
        <dbReference type="EMBL" id="XCG52597.1"/>
    </source>
</evidence>
<evidence type="ECO:0000256" key="4">
    <source>
        <dbReference type="ARBA" id="ARBA00022519"/>
    </source>
</evidence>
<keyword evidence="4 9" id="KW-0997">Cell inner membrane</keyword>
<dbReference type="GO" id="GO:0005886">
    <property type="term" value="C:plasma membrane"/>
    <property type="evidence" value="ECO:0007669"/>
    <property type="project" value="UniProtKB-SubCell"/>
</dbReference>
<evidence type="ECO:0000256" key="3">
    <source>
        <dbReference type="ARBA" id="ARBA00022475"/>
    </source>
</evidence>
<comment type="similarity">
    <text evidence="8 9">Belongs to the TRAP transporter small permease family.</text>
</comment>
<dbReference type="GO" id="GO:0015740">
    <property type="term" value="P:C4-dicarboxylate transport"/>
    <property type="evidence" value="ECO:0007669"/>
    <property type="project" value="TreeGrafter"/>
</dbReference>
<dbReference type="Pfam" id="PF04290">
    <property type="entry name" value="DctQ"/>
    <property type="match status" value="1"/>
</dbReference>
<dbReference type="RefSeq" id="WP_353646800.1">
    <property type="nucleotide sequence ID" value="NZ_CP159256.1"/>
</dbReference>
<evidence type="ECO:0000256" key="7">
    <source>
        <dbReference type="ARBA" id="ARBA00023136"/>
    </source>
</evidence>
<sequence>MRTFHNAVGKIEAVAAAILLMMMVLLIFSGGIARLLAHPLNWTIDFATCFFAWACFLCADIAWRRDGLMSIDILIQHLPLAVQKALVTVNHLLISAFLMYVIYAGTWLSWISRARSFQGIPSISYSWITMSLPVGATLLLITTLLKLLDHFRARQPPLSAAVM</sequence>
<protein>
    <recommendedName>
        <fullName evidence="9">TRAP transporter small permease protein</fullName>
    </recommendedName>
</protein>